<protein>
    <submittedName>
        <fullName evidence="1">Uncharacterized protein</fullName>
    </submittedName>
</protein>
<dbReference type="KEGG" id="efal:FH779_09355"/>
<dbReference type="Proteomes" id="UP000510643">
    <property type="component" value="Chromosome"/>
</dbReference>
<sequence length="156" mass="17303">MNNVNAQLIIANNQNNVQLSESTLMQFEDGYTNGIILPANDQAPINATNGTFILDQSDKRVKVFENNQWKNLSYEGNLSDIISNPSDDLGDGVILGSETSNAKGVLVLESDDKSLILPRINDPVSNVKSPYPGMICYDTKSRTICIYDGKVWNFWK</sequence>
<organism evidence="1 2">
    <name type="scientific">Empedobacter falsenii</name>
    <dbReference type="NCBI Taxonomy" id="343874"/>
    <lineage>
        <taxon>Bacteria</taxon>
        <taxon>Pseudomonadati</taxon>
        <taxon>Bacteroidota</taxon>
        <taxon>Flavobacteriia</taxon>
        <taxon>Flavobacteriales</taxon>
        <taxon>Weeksellaceae</taxon>
        <taxon>Empedobacter</taxon>
    </lineage>
</organism>
<dbReference type="EMBL" id="CP040908">
    <property type="protein sequence ID" value="QLL58278.1"/>
    <property type="molecule type" value="Genomic_DNA"/>
</dbReference>
<accession>A0A7H9DST4</accession>
<dbReference type="AlphaFoldDB" id="A0A7H9DST4"/>
<evidence type="ECO:0000313" key="2">
    <source>
        <dbReference type="Proteomes" id="UP000510643"/>
    </source>
</evidence>
<dbReference type="RefSeq" id="WP_180904457.1">
    <property type="nucleotide sequence ID" value="NZ_CP040908.1"/>
</dbReference>
<reference evidence="1 2" key="1">
    <citation type="submission" date="2019-06" db="EMBL/GenBank/DDBJ databases">
        <title>Emergence of pandrug resistant Empedobacter falsenii in China.</title>
        <authorList>
            <person name="Dong N."/>
            <person name="Chen S."/>
            <person name="Zhang R."/>
        </authorList>
    </citation>
    <scope>NUCLEOTIDE SEQUENCE [LARGE SCALE GENOMIC DNA]</scope>
    <source>
        <strain evidence="1 2">1681-1</strain>
    </source>
</reference>
<gene>
    <name evidence="1" type="ORF">FH779_09355</name>
</gene>
<dbReference type="GeneID" id="78401663"/>
<proteinExistence type="predicted"/>
<keyword evidence="2" id="KW-1185">Reference proteome</keyword>
<evidence type="ECO:0000313" key="1">
    <source>
        <dbReference type="EMBL" id="QLL58278.1"/>
    </source>
</evidence>
<name>A0A7H9DST4_9FLAO</name>